<sequence length="120" mass="13021">MPHQDTAVAVKSLKERIMRRVYVVFMVRNLSPFAFDCVVAVVLIFIATLFVSVGDVLANFSTASTGGGLSRFSVAALSDTELETKLLLFVLGVVGFLGVRDLKRATRAMKTLRGKNTPKG</sequence>
<name>A0A1G2MAB1_9BACT</name>
<gene>
    <name evidence="2" type="ORF">A2849_03415</name>
</gene>
<protein>
    <submittedName>
        <fullName evidence="2">Uncharacterized protein</fullName>
    </submittedName>
</protein>
<keyword evidence="1" id="KW-0812">Transmembrane</keyword>
<evidence type="ECO:0000313" key="2">
    <source>
        <dbReference type="EMBL" id="OHA20808.1"/>
    </source>
</evidence>
<keyword evidence="1" id="KW-0472">Membrane</keyword>
<keyword evidence="1" id="KW-1133">Transmembrane helix</keyword>
<feature type="transmembrane region" description="Helical" evidence="1">
    <location>
        <begin position="86"/>
        <end position="103"/>
    </location>
</feature>
<feature type="transmembrane region" description="Helical" evidence="1">
    <location>
        <begin position="21"/>
        <end position="51"/>
    </location>
</feature>
<reference evidence="2 3" key="1">
    <citation type="journal article" date="2016" name="Nat. Commun.">
        <title>Thousands of microbial genomes shed light on interconnected biogeochemical processes in an aquifer system.</title>
        <authorList>
            <person name="Anantharaman K."/>
            <person name="Brown C.T."/>
            <person name="Hug L.A."/>
            <person name="Sharon I."/>
            <person name="Castelle C.J."/>
            <person name="Probst A.J."/>
            <person name="Thomas B.C."/>
            <person name="Singh A."/>
            <person name="Wilkins M.J."/>
            <person name="Karaoz U."/>
            <person name="Brodie E.L."/>
            <person name="Williams K.H."/>
            <person name="Hubbard S.S."/>
            <person name="Banfield J.F."/>
        </authorList>
    </citation>
    <scope>NUCLEOTIDE SEQUENCE [LARGE SCALE GENOMIC DNA]</scope>
</reference>
<dbReference type="AlphaFoldDB" id="A0A1G2MAB1"/>
<evidence type="ECO:0000256" key="1">
    <source>
        <dbReference type="SAM" id="Phobius"/>
    </source>
</evidence>
<evidence type="ECO:0000313" key="3">
    <source>
        <dbReference type="Proteomes" id="UP000178121"/>
    </source>
</evidence>
<comment type="caution">
    <text evidence="2">The sequence shown here is derived from an EMBL/GenBank/DDBJ whole genome shotgun (WGS) entry which is preliminary data.</text>
</comment>
<dbReference type="Proteomes" id="UP000178121">
    <property type="component" value="Unassembled WGS sequence"/>
</dbReference>
<proteinExistence type="predicted"/>
<organism evidence="2 3">
    <name type="scientific">Candidatus Taylorbacteria bacterium RIFCSPHIGHO2_01_FULL_51_15</name>
    <dbReference type="NCBI Taxonomy" id="1802304"/>
    <lineage>
        <taxon>Bacteria</taxon>
        <taxon>Candidatus Tayloriibacteriota</taxon>
    </lineage>
</organism>
<accession>A0A1G2MAB1</accession>
<dbReference type="EMBL" id="MHRI01000021">
    <property type="protein sequence ID" value="OHA20808.1"/>
    <property type="molecule type" value="Genomic_DNA"/>
</dbReference>